<proteinExistence type="predicted"/>
<dbReference type="InterPro" id="IPR008407">
    <property type="entry name" value="Brnchd-chn_aa_trnsp_AzlD"/>
</dbReference>
<dbReference type="EMBL" id="WJBC01000001">
    <property type="protein sequence ID" value="MBC3803031.1"/>
    <property type="molecule type" value="Genomic_DNA"/>
</dbReference>
<keyword evidence="3" id="KW-1185">Reference proteome</keyword>
<organism evidence="2 3">
    <name type="scientific">Acetobacterium fimetarium</name>
    <dbReference type="NCBI Taxonomy" id="52691"/>
    <lineage>
        <taxon>Bacteria</taxon>
        <taxon>Bacillati</taxon>
        <taxon>Bacillota</taxon>
        <taxon>Clostridia</taxon>
        <taxon>Eubacteriales</taxon>
        <taxon>Eubacteriaceae</taxon>
        <taxon>Acetobacterium</taxon>
    </lineage>
</organism>
<keyword evidence="1" id="KW-1133">Transmembrane helix</keyword>
<evidence type="ECO:0000313" key="2">
    <source>
        <dbReference type="EMBL" id="MBC3803031.1"/>
    </source>
</evidence>
<comment type="caution">
    <text evidence="2">The sequence shown here is derived from an EMBL/GenBank/DDBJ whole genome shotgun (WGS) entry which is preliminary data.</text>
</comment>
<feature type="transmembrane region" description="Helical" evidence="1">
    <location>
        <begin position="40"/>
        <end position="60"/>
    </location>
</feature>
<keyword evidence="1" id="KW-0472">Membrane</keyword>
<keyword evidence="1" id="KW-0812">Transmembrane</keyword>
<accession>A0ABR6WQX2</accession>
<name>A0ABR6WQX2_9FIRM</name>
<feature type="transmembrane region" description="Helical" evidence="1">
    <location>
        <begin position="92"/>
        <end position="109"/>
    </location>
</feature>
<protein>
    <submittedName>
        <fullName evidence="2">Branched-chain amino acid transporter AzlD</fullName>
    </submittedName>
</protein>
<dbReference type="Pfam" id="PF05437">
    <property type="entry name" value="AzlD"/>
    <property type="match status" value="1"/>
</dbReference>
<evidence type="ECO:0000313" key="3">
    <source>
        <dbReference type="Proteomes" id="UP000603234"/>
    </source>
</evidence>
<dbReference type="PIRSF" id="PIRSF003203">
    <property type="entry name" value="AzlD"/>
    <property type="match status" value="1"/>
</dbReference>
<gene>
    <name evidence="2" type="ORF">GH808_01055</name>
</gene>
<feature type="transmembrane region" description="Helical" evidence="1">
    <location>
        <begin position="67"/>
        <end position="86"/>
    </location>
</feature>
<sequence>MIIDFSDAAVTLIVVSLMTGLTRAIPYLLFGGKKEIPETVVYLGNMLPASIMIILVVYCLRNIDFSAFPFGLAEFLSVALVIVVQYLKKNSLLSIILGTACYMLLIRTIF</sequence>
<dbReference type="Proteomes" id="UP000603234">
    <property type="component" value="Unassembled WGS sequence"/>
</dbReference>
<reference evidence="2 3" key="1">
    <citation type="journal article" date="2020" name="mSystems">
        <title>Defining Genomic and Predicted Metabolic Features of the Acetobacterium Genus.</title>
        <authorList>
            <person name="Ross D.E."/>
            <person name="Marshall C.W."/>
            <person name="Gulliver D."/>
            <person name="May H.D."/>
            <person name="Norman R.S."/>
        </authorList>
    </citation>
    <scope>NUCLEOTIDE SEQUENCE [LARGE SCALE GENOMIC DNA]</scope>
    <source>
        <strain evidence="2 3">DSM 8238</strain>
    </source>
</reference>
<evidence type="ECO:0000256" key="1">
    <source>
        <dbReference type="SAM" id="Phobius"/>
    </source>
</evidence>
<dbReference type="RefSeq" id="WP_186840949.1">
    <property type="nucleotide sequence ID" value="NZ_WJBC01000001.1"/>
</dbReference>